<evidence type="ECO:0000313" key="2">
    <source>
        <dbReference type="Proteomes" id="UP001056120"/>
    </source>
</evidence>
<dbReference type="EMBL" id="CM042020">
    <property type="protein sequence ID" value="KAI3821658.1"/>
    <property type="molecule type" value="Genomic_DNA"/>
</dbReference>
<keyword evidence="2" id="KW-1185">Reference proteome</keyword>
<protein>
    <submittedName>
        <fullName evidence="1">Uncharacterized protein</fullName>
    </submittedName>
</protein>
<evidence type="ECO:0000313" key="1">
    <source>
        <dbReference type="EMBL" id="KAI3821658.1"/>
    </source>
</evidence>
<organism evidence="1 2">
    <name type="scientific">Smallanthus sonchifolius</name>
    <dbReference type="NCBI Taxonomy" id="185202"/>
    <lineage>
        <taxon>Eukaryota</taxon>
        <taxon>Viridiplantae</taxon>
        <taxon>Streptophyta</taxon>
        <taxon>Embryophyta</taxon>
        <taxon>Tracheophyta</taxon>
        <taxon>Spermatophyta</taxon>
        <taxon>Magnoliopsida</taxon>
        <taxon>eudicotyledons</taxon>
        <taxon>Gunneridae</taxon>
        <taxon>Pentapetalae</taxon>
        <taxon>asterids</taxon>
        <taxon>campanulids</taxon>
        <taxon>Asterales</taxon>
        <taxon>Asteraceae</taxon>
        <taxon>Asteroideae</taxon>
        <taxon>Heliantheae alliance</taxon>
        <taxon>Millerieae</taxon>
        <taxon>Smallanthus</taxon>
    </lineage>
</organism>
<reference evidence="1 2" key="2">
    <citation type="journal article" date="2022" name="Mol. Ecol. Resour.">
        <title>The genomes of chicory, endive, great burdock and yacon provide insights into Asteraceae paleo-polyploidization history and plant inulin production.</title>
        <authorList>
            <person name="Fan W."/>
            <person name="Wang S."/>
            <person name="Wang H."/>
            <person name="Wang A."/>
            <person name="Jiang F."/>
            <person name="Liu H."/>
            <person name="Zhao H."/>
            <person name="Xu D."/>
            <person name="Zhang Y."/>
        </authorList>
    </citation>
    <scope>NUCLEOTIDE SEQUENCE [LARGE SCALE GENOMIC DNA]</scope>
    <source>
        <strain evidence="2">cv. Yunnan</strain>
        <tissue evidence="1">Leaves</tissue>
    </source>
</reference>
<sequence>MHGRAMPFTAVQCHSRPCKPYLALQGSSTLSRVPFLIPEVFARSGNPMHDRVFLILRPIKRWLEFFIESPEDSFTTEYEKTVLEEWPLKTALFPISQDPWERCIDMLRKFPHHGLEVWLQVSSFYNGLHNQARQTLDATEGGIFGNKRPQDAYNLIEENSYEQLSMGKTAAEATEEVKSITTNTEQGTNKPSNGLILEDAVTKLISTTESQARLADSHHKQYEEKFSLHKAEFRTQKATLQSIETQLGAITLRNSKVYTEPPMPEEEVQSTRREIFTGVPLRPHIIETTTQEPQSKITPPPAQVDTPPKVPTKRTFHSHIPYPGRLVKQKTDEQYEKFIELLSQIHVNISFLDILQQIPKYGRFLKDFLTNKRNIEEAVKRTNHCVALTERCIPKKLSDPGKFSLPCSIGPLPITFALAKNFVFPGDFMVLEMGPDYSVPLILGRPFLATARAVIDMNEGILTLRVEKQSVTYNIGGNEYLSNDPFEISQFIDTNLDYRLKKAKEFNKGKKLNLWKDFENTDWIDEYFDKLPKLKDLNEGTGDTVEVDGSHPKKD</sequence>
<comment type="caution">
    <text evidence="1">The sequence shown here is derived from an EMBL/GenBank/DDBJ whole genome shotgun (WGS) entry which is preliminary data.</text>
</comment>
<reference evidence="2" key="1">
    <citation type="journal article" date="2022" name="Mol. Ecol. Resour.">
        <title>The genomes of chicory, endive, great burdock and yacon provide insights into Asteraceae palaeo-polyploidization history and plant inulin production.</title>
        <authorList>
            <person name="Fan W."/>
            <person name="Wang S."/>
            <person name="Wang H."/>
            <person name="Wang A."/>
            <person name="Jiang F."/>
            <person name="Liu H."/>
            <person name="Zhao H."/>
            <person name="Xu D."/>
            <person name="Zhang Y."/>
        </authorList>
    </citation>
    <scope>NUCLEOTIDE SEQUENCE [LARGE SCALE GENOMIC DNA]</scope>
    <source>
        <strain evidence="2">cv. Yunnan</strain>
    </source>
</reference>
<proteinExistence type="predicted"/>
<accession>A0ACB9JPD7</accession>
<name>A0ACB9JPD7_9ASTR</name>
<dbReference type="Proteomes" id="UP001056120">
    <property type="component" value="Linkage Group LG03"/>
</dbReference>
<gene>
    <name evidence="1" type="ORF">L1987_09227</name>
</gene>